<feature type="chain" id="PRO_5042974456" description="Secreted protein" evidence="1">
    <location>
        <begin position="22"/>
        <end position="86"/>
    </location>
</feature>
<feature type="signal peptide" evidence="1">
    <location>
        <begin position="1"/>
        <end position="21"/>
    </location>
</feature>
<dbReference type="EMBL" id="JAYKXN010000008">
    <property type="protein sequence ID" value="KAK7262388.1"/>
    <property type="molecule type" value="Genomic_DNA"/>
</dbReference>
<keyword evidence="1" id="KW-0732">Signal</keyword>
<keyword evidence="3" id="KW-1185">Reference proteome</keyword>
<evidence type="ECO:0000313" key="2">
    <source>
        <dbReference type="EMBL" id="KAK7262388.1"/>
    </source>
</evidence>
<proteinExistence type="predicted"/>
<evidence type="ECO:0008006" key="4">
    <source>
        <dbReference type="Google" id="ProtNLM"/>
    </source>
</evidence>
<accession>A0AAN9HZY8</accession>
<evidence type="ECO:0000313" key="3">
    <source>
        <dbReference type="Proteomes" id="UP001359559"/>
    </source>
</evidence>
<name>A0AAN9HZY8_CLITE</name>
<organism evidence="2 3">
    <name type="scientific">Clitoria ternatea</name>
    <name type="common">Butterfly pea</name>
    <dbReference type="NCBI Taxonomy" id="43366"/>
    <lineage>
        <taxon>Eukaryota</taxon>
        <taxon>Viridiplantae</taxon>
        <taxon>Streptophyta</taxon>
        <taxon>Embryophyta</taxon>
        <taxon>Tracheophyta</taxon>
        <taxon>Spermatophyta</taxon>
        <taxon>Magnoliopsida</taxon>
        <taxon>eudicotyledons</taxon>
        <taxon>Gunneridae</taxon>
        <taxon>Pentapetalae</taxon>
        <taxon>rosids</taxon>
        <taxon>fabids</taxon>
        <taxon>Fabales</taxon>
        <taxon>Fabaceae</taxon>
        <taxon>Papilionoideae</taxon>
        <taxon>50 kb inversion clade</taxon>
        <taxon>NPAAA clade</taxon>
        <taxon>indigoferoid/millettioid clade</taxon>
        <taxon>Phaseoleae</taxon>
        <taxon>Clitoria</taxon>
    </lineage>
</organism>
<gene>
    <name evidence="2" type="ORF">RJT34_29960</name>
</gene>
<comment type="caution">
    <text evidence="2">The sequence shown here is derived from an EMBL/GenBank/DDBJ whole genome shotgun (WGS) entry which is preliminary data.</text>
</comment>
<protein>
    <recommendedName>
        <fullName evidence="4">Secreted protein</fullName>
    </recommendedName>
</protein>
<evidence type="ECO:0000256" key="1">
    <source>
        <dbReference type="SAM" id="SignalP"/>
    </source>
</evidence>
<reference evidence="2 3" key="1">
    <citation type="submission" date="2024-01" db="EMBL/GenBank/DDBJ databases">
        <title>The genomes of 5 underutilized Papilionoideae crops provide insights into root nodulation and disease resistance.</title>
        <authorList>
            <person name="Yuan L."/>
        </authorList>
    </citation>
    <scope>NUCLEOTIDE SEQUENCE [LARGE SCALE GENOMIC DNA]</scope>
    <source>
        <strain evidence="2">LY-2023</strain>
        <tissue evidence="2">Leaf</tissue>
    </source>
</reference>
<sequence length="86" mass="9614">MYSRDPHVVLLCLLTLRWISFLVDVEIMDGRITAIRQIQTSSRPNNNTRIDLMILATVAASSPIPAFLQDPSGENETYLEPVSSPN</sequence>
<dbReference type="Proteomes" id="UP001359559">
    <property type="component" value="Unassembled WGS sequence"/>
</dbReference>
<dbReference type="AlphaFoldDB" id="A0AAN9HZY8"/>